<keyword evidence="3" id="KW-1185">Reference proteome</keyword>
<dbReference type="EMBL" id="CP113517">
    <property type="protein sequence ID" value="WAR45484.1"/>
    <property type="molecule type" value="Genomic_DNA"/>
</dbReference>
<evidence type="ECO:0000313" key="3">
    <source>
        <dbReference type="Proteomes" id="UP001162780"/>
    </source>
</evidence>
<reference evidence="1" key="1">
    <citation type="submission" date="2022-11" db="EMBL/GenBank/DDBJ databases">
        <title>Methylomonas rapida sp. nov., Carotenoid-Producing Obligate Methanotrophs with High Growth Characteristics and Biotechnological Potential.</title>
        <authorList>
            <person name="Tikhonova E.N."/>
            <person name="Suleimanov R.Z."/>
            <person name="Miroshnikov K."/>
            <person name="Oshkin I.Y."/>
            <person name="Belova S.E."/>
            <person name="Danilova O.V."/>
            <person name="Ashikhmin A."/>
            <person name="Konopkin A."/>
            <person name="But S.Y."/>
            <person name="Khmelenina V.N."/>
            <person name="Kuznetsov N."/>
            <person name="Pimenov N.V."/>
            <person name="Dedysh S.N."/>
        </authorList>
    </citation>
    <scope>NUCLEOTIDE SEQUENCE</scope>
    <source>
        <strain evidence="1">MP1</strain>
    </source>
</reference>
<organism evidence="1 3">
    <name type="scientific">Methylomonas rapida</name>
    <dbReference type="NCBI Taxonomy" id="2963939"/>
    <lineage>
        <taxon>Bacteria</taxon>
        <taxon>Pseudomonadati</taxon>
        <taxon>Pseudomonadota</taxon>
        <taxon>Gammaproteobacteria</taxon>
        <taxon>Methylococcales</taxon>
        <taxon>Methylococcaceae</taxon>
        <taxon>Methylomonas</taxon>
    </lineage>
</organism>
<dbReference type="Proteomes" id="UP001162780">
    <property type="component" value="Chromosome"/>
</dbReference>
<evidence type="ECO:0000313" key="1">
    <source>
        <dbReference type="EMBL" id="WAR43613.1"/>
    </source>
</evidence>
<accession>A0ABY7GHW8</accession>
<sequence length="66" mass="7332">MSTFLISIEDNEKGVVIKAHDMRHPSDDKTVAHSMGCFLVDTLNQYLAAHGVERAVNVQSVGRRVH</sequence>
<proteinExistence type="predicted"/>
<evidence type="ECO:0000313" key="2">
    <source>
        <dbReference type="EMBL" id="WAR45484.1"/>
    </source>
</evidence>
<dbReference type="EMBL" id="CP113517">
    <property type="protein sequence ID" value="WAR43613.1"/>
    <property type="molecule type" value="Genomic_DNA"/>
</dbReference>
<protein>
    <submittedName>
        <fullName evidence="1">Uncharacterized protein</fullName>
    </submittedName>
</protein>
<name>A0ABY7GHW8_9GAMM</name>
<dbReference type="RefSeq" id="WP_255190494.1">
    <property type="nucleotide sequence ID" value="NZ_CP113517.1"/>
</dbReference>
<gene>
    <name evidence="2" type="ORF">NM686_002930</name>
    <name evidence="1" type="ORF">NM686_014660</name>
</gene>